<dbReference type="PROSITE" id="PS50177">
    <property type="entry name" value="NTF2_DOMAIN"/>
    <property type="match status" value="1"/>
</dbReference>
<dbReference type="GO" id="GO:0005635">
    <property type="term" value="C:nuclear envelope"/>
    <property type="evidence" value="ECO:0007669"/>
    <property type="project" value="UniProtKB-ARBA"/>
</dbReference>
<reference evidence="4 5" key="1">
    <citation type="submission" date="2020-04" db="EMBL/GenBank/DDBJ databases">
        <title>Perkinsus olseni comparative genomics.</title>
        <authorList>
            <person name="Bogema D.R."/>
        </authorList>
    </citation>
    <scope>NUCLEOTIDE SEQUENCE [LARGE SCALE GENOMIC DNA]</scope>
    <source>
        <strain evidence="4">ATCC PRA-179</strain>
    </source>
</reference>
<dbReference type="PANTHER" id="PTHR12612">
    <property type="entry name" value="NUCLEAR TRANSPORT FACTOR 2"/>
    <property type="match status" value="1"/>
</dbReference>
<dbReference type="CDD" id="cd00780">
    <property type="entry name" value="NTF2"/>
    <property type="match status" value="1"/>
</dbReference>
<feature type="domain" description="NTF2" evidence="3">
    <location>
        <begin position="190"/>
        <end position="306"/>
    </location>
</feature>
<evidence type="ECO:0000313" key="5">
    <source>
        <dbReference type="Proteomes" id="UP000570595"/>
    </source>
</evidence>
<dbReference type="InterPro" id="IPR018222">
    <property type="entry name" value="Nuclear_transport_factor_2_euk"/>
</dbReference>
<dbReference type="Pfam" id="PF02136">
    <property type="entry name" value="NTF2"/>
    <property type="match status" value="1"/>
</dbReference>
<accession>A0A7J6KW37</accession>
<evidence type="ECO:0000256" key="2">
    <source>
        <dbReference type="ARBA" id="ARBA00022490"/>
    </source>
</evidence>
<keyword evidence="2" id="KW-0963">Cytoplasm</keyword>
<proteinExistence type="predicted"/>
<dbReference type="InterPro" id="IPR002075">
    <property type="entry name" value="NTF2_dom"/>
</dbReference>
<dbReference type="GO" id="GO:0005737">
    <property type="term" value="C:cytoplasm"/>
    <property type="evidence" value="ECO:0007669"/>
    <property type="project" value="UniProtKB-SubCell"/>
</dbReference>
<dbReference type="Proteomes" id="UP000570595">
    <property type="component" value="Unassembled WGS sequence"/>
</dbReference>
<dbReference type="SUPFAM" id="SSF54427">
    <property type="entry name" value="NTF2-like"/>
    <property type="match status" value="1"/>
</dbReference>
<sequence>MQLFSHSQWWSKSPMHLLHCRQCLASVLTLRLQKWQKRVAPREGADESSVGSHAVALCVETSVNTALPVQSSEITQPYHWPSLSRIGKEMTAPRATSTAKVIHESSCSLLSGLEKPFLRTHFSYHSFVKSREEGGPSFAARSSRATTARSGDASLEPFERAVIRKLLFSSATNGEMNGDYARINPQFQAIGDQFVQQYYQTFDANRSQLGPLYGDSSMLTFEGEQFQGAANIVQKIASLPFQKVIRHQIIKADCQPNPSNNGVIVFVTGNLYVDDNANPLKFGQVFHLAPNPSTGGFYCMNDLFRLNIG</sequence>
<dbReference type="OrthoDB" id="6507044at2759"/>
<gene>
    <name evidence="4" type="primary">NTF2_2</name>
    <name evidence="4" type="ORF">FOZ61_011013</name>
</gene>
<evidence type="ECO:0000256" key="1">
    <source>
        <dbReference type="ARBA" id="ARBA00004496"/>
    </source>
</evidence>
<dbReference type="AlphaFoldDB" id="A0A7J6KW37"/>
<dbReference type="EMBL" id="JABAHT010000964">
    <property type="protein sequence ID" value="KAF4650809.1"/>
    <property type="molecule type" value="Genomic_DNA"/>
</dbReference>
<dbReference type="InterPro" id="IPR045875">
    <property type="entry name" value="NTF2"/>
</dbReference>
<comment type="caution">
    <text evidence="4">The sequence shown here is derived from an EMBL/GenBank/DDBJ whole genome shotgun (WGS) entry which is preliminary data.</text>
</comment>
<protein>
    <submittedName>
        <fullName evidence="4">Nuclear transport factor 2</fullName>
    </submittedName>
</protein>
<comment type="subcellular location">
    <subcellularLocation>
        <location evidence="1">Cytoplasm</location>
    </subcellularLocation>
</comment>
<dbReference type="FunFam" id="3.10.450.50:FF:000005">
    <property type="entry name" value="Nuclear transport factor 2"/>
    <property type="match status" value="1"/>
</dbReference>
<dbReference type="InterPro" id="IPR032710">
    <property type="entry name" value="NTF2-like_dom_sf"/>
</dbReference>
<name>A0A7J6KW37_PEROL</name>
<evidence type="ECO:0000259" key="3">
    <source>
        <dbReference type="PROSITE" id="PS50177"/>
    </source>
</evidence>
<evidence type="ECO:0000313" key="4">
    <source>
        <dbReference type="EMBL" id="KAF4650809.1"/>
    </source>
</evidence>
<dbReference type="GO" id="GO:0006606">
    <property type="term" value="P:protein import into nucleus"/>
    <property type="evidence" value="ECO:0007669"/>
    <property type="project" value="UniProtKB-ARBA"/>
</dbReference>
<dbReference type="Gene3D" id="3.10.450.50">
    <property type="match status" value="1"/>
</dbReference>
<organism evidence="4 5">
    <name type="scientific">Perkinsus olseni</name>
    <name type="common">Perkinsus atlanticus</name>
    <dbReference type="NCBI Taxonomy" id="32597"/>
    <lineage>
        <taxon>Eukaryota</taxon>
        <taxon>Sar</taxon>
        <taxon>Alveolata</taxon>
        <taxon>Perkinsozoa</taxon>
        <taxon>Perkinsea</taxon>
        <taxon>Perkinsida</taxon>
        <taxon>Perkinsidae</taxon>
        <taxon>Perkinsus</taxon>
    </lineage>
</organism>